<evidence type="ECO:0000313" key="2">
    <source>
        <dbReference type="Proteomes" id="UP001153269"/>
    </source>
</evidence>
<protein>
    <submittedName>
        <fullName evidence="1">Uncharacterized protein</fullName>
    </submittedName>
</protein>
<gene>
    <name evidence="1" type="ORF">PLEPLA_LOCUS46914</name>
</gene>
<evidence type="ECO:0000313" key="1">
    <source>
        <dbReference type="EMBL" id="CAB1459078.1"/>
    </source>
</evidence>
<proteinExistence type="predicted"/>
<keyword evidence="2" id="KW-1185">Reference proteome</keyword>
<organism evidence="1 2">
    <name type="scientific">Pleuronectes platessa</name>
    <name type="common">European plaice</name>
    <dbReference type="NCBI Taxonomy" id="8262"/>
    <lineage>
        <taxon>Eukaryota</taxon>
        <taxon>Metazoa</taxon>
        <taxon>Chordata</taxon>
        <taxon>Craniata</taxon>
        <taxon>Vertebrata</taxon>
        <taxon>Euteleostomi</taxon>
        <taxon>Actinopterygii</taxon>
        <taxon>Neopterygii</taxon>
        <taxon>Teleostei</taxon>
        <taxon>Neoteleostei</taxon>
        <taxon>Acanthomorphata</taxon>
        <taxon>Carangaria</taxon>
        <taxon>Pleuronectiformes</taxon>
        <taxon>Pleuronectoidei</taxon>
        <taxon>Pleuronectidae</taxon>
        <taxon>Pleuronectes</taxon>
    </lineage>
</organism>
<comment type="caution">
    <text evidence="1">The sequence shown here is derived from an EMBL/GenBank/DDBJ whole genome shotgun (WGS) entry which is preliminary data.</text>
</comment>
<name>A0A9N7VXP9_PLEPL</name>
<dbReference type="AlphaFoldDB" id="A0A9N7VXP9"/>
<sequence>MHQPLPAPAHGLSPAPPGSREDSPFTLCFTLVTFISDELLVVFQPTPLNPLAPPRQVHGLHPACLIWLVWEYETRAVTRGEDVVFRWPRLVNQRSDVSHSAPVAAGHLVWFRNFKAARVPTRNLCVAARVHTDALKSQDRWEHCCPLRIRDTTS</sequence>
<accession>A0A9N7VXP9</accession>
<dbReference type="EMBL" id="CADEAL010004416">
    <property type="protein sequence ID" value="CAB1459078.1"/>
    <property type="molecule type" value="Genomic_DNA"/>
</dbReference>
<reference evidence="1" key="1">
    <citation type="submission" date="2020-03" db="EMBL/GenBank/DDBJ databases">
        <authorList>
            <person name="Weist P."/>
        </authorList>
    </citation>
    <scope>NUCLEOTIDE SEQUENCE</scope>
</reference>
<dbReference type="Proteomes" id="UP001153269">
    <property type="component" value="Unassembled WGS sequence"/>
</dbReference>